<dbReference type="Gene3D" id="2.60.40.10">
    <property type="entry name" value="Immunoglobulins"/>
    <property type="match status" value="3"/>
</dbReference>
<dbReference type="Proteomes" id="UP001287445">
    <property type="component" value="Unassembled WGS sequence"/>
</dbReference>
<dbReference type="InterPro" id="IPR008964">
    <property type="entry name" value="Invasin/intimin_cell_adhesion"/>
</dbReference>
<accession>A0AAJ2R4A2</accession>
<organism evidence="4 5">
    <name type="scientific">Delftia acidovorans</name>
    <name type="common">Pseudomonas acidovorans</name>
    <name type="synonym">Comamonas acidovorans</name>
    <dbReference type="NCBI Taxonomy" id="80866"/>
    <lineage>
        <taxon>Bacteria</taxon>
        <taxon>Pseudomonadati</taxon>
        <taxon>Pseudomonadota</taxon>
        <taxon>Betaproteobacteria</taxon>
        <taxon>Burkholderiales</taxon>
        <taxon>Comamonadaceae</taxon>
        <taxon>Delftia</taxon>
    </lineage>
</organism>
<dbReference type="EMBL" id="JAWWMZ010000007">
    <property type="protein sequence ID" value="MDX4955558.1"/>
    <property type="molecule type" value="Genomic_DNA"/>
</dbReference>
<evidence type="ECO:0000256" key="2">
    <source>
        <dbReference type="SAM" id="SignalP"/>
    </source>
</evidence>
<comment type="similarity">
    <text evidence="1">Belongs to the intimin/invasin family.</text>
</comment>
<dbReference type="RefSeq" id="WP_319074917.1">
    <property type="nucleotide sequence ID" value="NZ_JAWWMZ010000007.1"/>
</dbReference>
<evidence type="ECO:0000313" key="4">
    <source>
        <dbReference type="EMBL" id="MDX4955558.1"/>
    </source>
</evidence>
<dbReference type="AlphaFoldDB" id="A0AAJ2R4A2"/>
<proteinExistence type="inferred from homology"/>
<feature type="domain" description="Big-1" evidence="3">
    <location>
        <begin position="55"/>
        <end position="143"/>
    </location>
</feature>
<reference evidence="4" key="1">
    <citation type="submission" date="2023-11" db="EMBL/GenBank/DDBJ databases">
        <title>Identification and selenium tolerance of Delftia acidovorans R3-25.</title>
        <authorList>
            <person name="Zhang S."/>
            <person name="Liu Y."/>
            <person name="Guo Y."/>
        </authorList>
    </citation>
    <scope>NUCLEOTIDE SEQUENCE</scope>
    <source>
        <strain evidence="4">R3-25</strain>
    </source>
</reference>
<comment type="caution">
    <text evidence="4">The sequence shown here is derived from an EMBL/GenBank/DDBJ whole genome shotgun (WGS) entry which is preliminary data.</text>
</comment>
<name>A0AAJ2R4A2_DELAC</name>
<dbReference type="SMART" id="SM00634">
    <property type="entry name" value="BID_1"/>
    <property type="match status" value="2"/>
</dbReference>
<protein>
    <recommendedName>
        <fullName evidence="3">Big-1 domain-containing protein</fullName>
    </recommendedName>
</protein>
<evidence type="ECO:0000256" key="1">
    <source>
        <dbReference type="ARBA" id="ARBA00010116"/>
    </source>
</evidence>
<feature type="chain" id="PRO_5042501856" description="Big-1 domain-containing protein" evidence="2">
    <location>
        <begin position="19"/>
        <end position="509"/>
    </location>
</feature>
<feature type="domain" description="Big-1" evidence="3">
    <location>
        <begin position="172"/>
        <end position="261"/>
    </location>
</feature>
<dbReference type="InterPro" id="IPR013783">
    <property type="entry name" value="Ig-like_fold"/>
</dbReference>
<dbReference type="SUPFAM" id="SSF49373">
    <property type="entry name" value="Invasin/intimin cell-adhesion fragments"/>
    <property type="match status" value="2"/>
</dbReference>
<dbReference type="InterPro" id="IPR003344">
    <property type="entry name" value="Big_1_dom"/>
</dbReference>
<evidence type="ECO:0000259" key="3">
    <source>
        <dbReference type="SMART" id="SM00634"/>
    </source>
</evidence>
<dbReference type="PROSITE" id="PS51257">
    <property type="entry name" value="PROKAR_LIPOPROTEIN"/>
    <property type="match status" value="1"/>
</dbReference>
<evidence type="ECO:0000313" key="5">
    <source>
        <dbReference type="Proteomes" id="UP001287445"/>
    </source>
</evidence>
<feature type="signal peptide" evidence="2">
    <location>
        <begin position="1"/>
        <end position="18"/>
    </location>
</feature>
<keyword evidence="2" id="KW-0732">Signal</keyword>
<sequence>MKKLWLAALTAFTLVACGGGGGNPGTGGGTGGGTETPAGTMTIQVITGASSSAQGVISITASESTARARATLLDAKGAAVANEIVTFSEDGGSLLKFSPESRTALTDSKGVAEVEISAATATSIGATRVKASATIATKEVSGGQNLAITSAPPTGDPQALVQAINFLDVVPSDKSIVIKGSGGNGRSETAILRFKVVDSSGSPIKDVVVDFMEATGGVQVNIAQARSNNDGIVTTSVSSKSAPTSVVVRATVNGRNVTSQSDLLTVTTGISTQRGFDLSASKFNLDLDLSGDTSTLRIGIVDSNGNPVSDGVPVVATVDFGRVGSSNRGGCQTVNGLCTVDYQVQNPRPADGQLINVAISTVLGTGQVISDSLFLRATSVGWLSLYQSGALVNKLTVSKLDATCNAIWTGELGTPKLFPAPAGTTIEAKSLDTNVTVSVFNGSPVLDRVSDRSGVAFQVTSKIGTPAGSTQVQFTFKSNNNVSTLTLPVDYPACATATTPTTPTTPTAP</sequence>
<gene>
    <name evidence="4" type="ORF">SGN30_19250</name>
</gene>